<feature type="region of interest" description="Disordered" evidence="1">
    <location>
        <begin position="109"/>
        <end position="161"/>
    </location>
</feature>
<evidence type="ECO:0000256" key="1">
    <source>
        <dbReference type="SAM" id="MobiDB-lite"/>
    </source>
</evidence>
<dbReference type="Proteomes" id="UP001432216">
    <property type="component" value="Chromosome 6"/>
</dbReference>
<dbReference type="GeneID" id="89990515"/>
<feature type="compositionally biased region" description="Polar residues" evidence="1">
    <location>
        <begin position="134"/>
        <end position="145"/>
    </location>
</feature>
<feature type="compositionally biased region" description="Basic and acidic residues" evidence="1">
    <location>
        <begin position="122"/>
        <end position="133"/>
    </location>
</feature>
<protein>
    <submittedName>
        <fullName evidence="2">Uncharacterized protein</fullName>
    </submittedName>
</protein>
<sequence>MFVRGIVQFQPFEYALPPVVDTDIAWAPTYEDMTTNQVGIMPNDRTSVASRKCPPEDLMIIERTSPAQESREVTYLKSTGSTLDNAQRANAVKRPHSSLGVDNNTLFFAPGKNAQSSFPEPTLRDSNERRGDTTSDSVNPHSTSPLWPPLESSDRASTPIPDDWELTHSKYVDDMVKNLYEGSIRNPPRFPPHLDAFTCALPPSSFYSPISSHPNSTANPLVTSAVSNNHQAAPLQSLLIPSVFLPPKWAQTVPQITVQRPATLDASRQQMNLQTNQRFNFDTPSSPMPTLHSSSFDPQKFASLGPFRVSKSSSDIVGLGSSSYATSIQNRSRSSVDSPASIQNLKLDMRSPIPLLRKGKSTSSIIRSAPIVHETPETERSEYQSPLELRIPVSPRPTPNRAPESPFRLSDIPSNLQPPHPRLASSLQTPPIIAELPHLIATNQGLPFMPIPRHTTGSTSIPIITSSFTHVTTQTSSENLITVDIPVADNAIKFPVILKKPLPLKRKTSHMSLSTAAIQKDGNAIRKKVSKAFSKAKSHCSNFLKRPE</sequence>
<accession>A0ABZ2AYX0</accession>
<gene>
    <name evidence="2" type="ORF">IAS62_003743</name>
</gene>
<dbReference type="RefSeq" id="XP_064721652.1">
    <property type="nucleotide sequence ID" value="XM_064865580.1"/>
</dbReference>
<organism evidence="2 3">
    <name type="scientific">Cryptococcus decagattii</name>
    <dbReference type="NCBI Taxonomy" id="1859122"/>
    <lineage>
        <taxon>Eukaryota</taxon>
        <taxon>Fungi</taxon>
        <taxon>Dikarya</taxon>
        <taxon>Basidiomycota</taxon>
        <taxon>Agaricomycotina</taxon>
        <taxon>Tremellomycetes</taxon>
        <taxon>Tremellales</taxon>
        <taxon>Cryptococcaceae</taxon>
        <taxon>Cryptococcus</taxon>
        <taxon>Cryptococcus gattii species complex</taxon>
    </lineage>
</organism>
<name>A0ABZ2AYX0_9TREE</name>
<evidence type="ECO:0000313" key="3">
    <source>
        <dbReference type="Proteomes" id="UP001432216"/>
    </source>
</evidence>
<feature type="region of interest" description="Disordered" evidence="1">
    <location>
        <begin position="374"/>
        <end position="412"/>
    </location>
</feature>
<evidence type="ECO:0000313" key="2">
    <source>
        <dbReference type="EMBL" id="WVO22413.1"/>
    </source>
</evidence>
<keyword evidence="3" id="KW-1185">Reference proteome</keyword>
<proteinExistence type="predicted"/>
<reference evidence="2 3" key="1">
    <citation type="submission" date="2024-01" db="EMBL/GenBank/DDBJ databases">
        <title>Comparative genomics of Cryptococcus and Kwoniella reveals pathogenesis evolution and contrasting modes of karyotype evolution via chromosome fusion or intercentromeric recombination.</title>
        <authorList>
            <person name="Coelho M.A."/>
            <person name="David-Palma M."/>
            <person name="Shea T."/>
            <person name="Bowers K."/>
            <person name="McGinley-Smith S."/>
            <person name="Mohammad A.W."/>
            <person name="Gnirke A."/>
            <person name="Yurkov A.M."/>
            <person name="Nowrousian M."/>
            <person name="Sun S."/>
            <person name="Cuomo C.A."/>
            <person name="Heitman J."/>
        </authorList>
    </citation>
    <scope>NUCLEOTIDE SEQUENCE [LARGE SCALE GENOMIC DNA]</scope>
    <source>
        <strain evidence="2 3">7685027</strain>
    </source>
</reference>
<dbReference type="EMBL" id="CP143811">
    <property type="protein sequence ID" value="WVO22413.1"/>
    <property type="molecule type" value="Genomic_DNA"/>
</dbReference>